<dbReference type="Proteomes" id="UP000271889">
    <property type="component" value="Unassembled WGS sequence"/>
</dbReference>
<keyword evidence="2" id="KW-1185">Reference proteome</keyword>
<evidence type="ECO:0000313" key="1">
    <source>
        <dbReference type="EMBL" id="VDN37133.1"/>
    </source>
</evidence>
<reference evidence="1 2" key="1">
    <citation type="submission" date="2018-11" db="EMBL/GenBank/DDBJ databases">
        <authorList>
            <consortium name="Pathogen Informatics"/>
        </authorList>
    </citation>
    <scope>NUCLEOTIDE SEQUENCE [LARGE SCALE GENOMIC DNA]</scope>
</reference>
<organism evidence="1 2">
    <name type="scientific">Cylicostephanus goldi</name>
    <name type="common">Nematode worm</name>
    <dbReference type="NCBI Taxonomy" id="71465"/>
    <lineage>
        <taxon>Eukaryota</taxon>
        <taxon>Metazoa</taxon>
        <taxon>Ecdysozoa</taxon>
        <taxon>Nematoda</taxon>
        <taxon>Chromadorea</taxon>
        <taxon>Rhabditida</taxon>
        <taxon>Rhabditina</taxon>
        <taxon>Rhabditomorpha</taxon>
        <taxon>Strongyloidea</taxon>
        <taxon>Strongylidae</taxon>
        <taxon>Cylicostephanus</taxon>
    </lineage>
</organism>
<proteinExistence type="predicted"/>
<dbReference type="EMBL" id="UYRV01130990">
    <property type="protein sequence ID" value="VDN37133.1"/>
    <property type="molecule type" value="Genomic_DNA"/>
</dbReference>
<protein>
    <submittedName>
        <fullName evidence="1">Uncharacterized protein</fullName>
    </submittedName>
</protein>
<evidence type="ECO:0000313" key="2">
    <source>
        <dbReference type="Proteomes" id="UP000271889"/>
    </source>
</evidence>
<sequence length="120" mass="14112">MDHPAIKERRDCLESTENVEEMDRWDNLVHKVLLVTVIQDSLVLVVLKEKWEMLVILVHQVPRVLLVQPLLSNSSKEKMERLVLTEHLVCPENEVQMAYQVYLDRSVMIGINQTFSHFFL</sequence>
<gene>
    <name evidence="1" type="ORF">CGOC_LOCUS13393</name>
</gene>
<name>A0A3P7NJ41_CYLGO</name>
<dbReference type="AlphaFoldDB" id="A0A3P7NJ41"/>
<dbReference type="OrthoDB" id="10531426at2759"/>
<accession>A0A3P7NJ41</accession>